<accession>J0WVH8</accession>
<evidence type="ECO:0000313" key="2">
    <source>
        <dbReference type="EMBL" id="EJD38119.1"/>
    </source>
</evidence>
<protein>
    <submittedName>
        <fullName evidence="2">Uncharacterized protein</fullName>
    </submittedName>
</protein>
<dbReference type="InParanoid" id="J0WVH8"/>
<dbReference type="KEGG" id="adl:AURDEDRAFT_172877"/>
<keyword evidence="1" id="KW-0812">Transmembrane</keyword>
<dbReference type="Proteomes" id="UP000006514">
    <property type="component" value="Unassembled WGS sequence"/>
</dbReference>
<keyword evidence="1" id="KW-0472">Membrane</keyword>
<dbReference type="AlphaFoldDB" id="J0WVH8"/>
<keyword evidence="3" id="KW-1185">Reference proteome</keyword>
<dbReference type="OrthoDB" id="3341843at2759"/>
<evidence type="ECO:0000256" key="1">
    <source>
        <dbReference type="SAM" id="Phobius"/>
    </source>
</evidence>
<organism evidence="2 3">
    <name type="scientific">Auricularia subglabra (strain TFB-10046 / SS5)</name>
    <name type="common">White-rot fungus</name>
    <name type="synonym">Auricularia delicata (strain TFB10046)</name>
    <dbReference type="NCBI Taxonomy" id="717982"/>
    <lineage>
        <taxon>Eukaryota</taxon>
        <taxon>Fungi</taxon>
        <taxon>Dikarya</taxon>
        <taxon>Basidiomycota</taxon>
        <taxon>Agaricomycotina</taxon>
        <taxon>Agaricomycetes</taxon>
        <taxon>Auriculariales</taxon>
        <taxon>Auriculariaceae</taxon>
        <taxon>Auricularia</taxon>
    </lineage>
</organism>
<proteinExistence type="predicted"/>
<dbReference type="EMBL" id="JH687830">
    <property type="protein sequence ID" value="EJD38119.1"/>
    <property type="molecule type" value="Genomic_DNA"/>
</dbReference>
<sequence length="226" mass="25157">MWVFIAAFELVIFVMTAIKGFGHFHEQHSSLISSIYRDSLLYFVFIFGISAANVMVSYMNPGYDLLLGPMQCTLHSKSDDNKEVTTAAYNRRIYARSSSVARSRPVTPSRARAESSAGCATRYSCRMVSYRGLVSRRAGLQLAHAPPQADAIRLAQPDAWGPPAMERASKCAVPPERGFARHALAFVITFGAETRFVPGNLGGQKRNLDRESVLWPLYNRQTARTF</sequence>
<keyword evidence="1" id="KW-1133">Transmembrane helix</keyword>
<gene>
    <name evidence="2" type="ORF">AURDEDRAFT_172877</name>
</gene>
<evidence type="ECO:0000313" key="3">
    <source>
        <dbReference type="Proteomes" id="UP000006514"/>
    </source>
</evidence>
<name>J0WVH8_AURST</name>
<reference evidence="3" key="1">
    <citation type="journal article" date="2012" name="Science">
        <title>The Paleozoic origin of enzymatic lignin decomposition reconstructed from 31 fungal genomes.</title>
        <authorList>
            <person name="Floudas D."/>
            <person name="Binder M."/>
            <person name="Riley R."/>
            <person name="Barry K."/>
            <person name="Blanchette R.A."/>
            <person name="Henrissat B."/>
            <person name="Martinez A.T."/>
            <person name="Otillar R."/>
            <person name="Spatafora J.W."/>
            <person name="Yadav J.S."/>
            <person name="Aerts A."/>
            <person name="Benoit I."/>
            <person name="Boyd A."/>
            <person name="Carlson A."/>
            <person name="Copeland A."/>
            <person name="Coutinho P.M."/>
            <person name="de Vries R.P."/>
            <person name="Ferreira P."/>
            <person name="Findley K."/>
            <person name="Foster B."/>
            <person name="Gaskell J."/>
            <person name="Glotzer D."/>
            <person name="Gorecki P."/>
            <person name="Heitman J."/>
            <person name="Hesse C."/>
            <person name="Hori C."/>
            <person name="Igarashi K."/>
            <person name="Jurgens J.A."/>
            <person name="Kallen N."/>
            <person name="Kersten P."/>
            <person name="Kohler A."/>
            <person name="Kuees U."/>
            <person name="Kumar T.K.A."/>
            <person name="Kuo A."/>
            <person name="LaButti K."/>
            <person name="Larrondo L.F."/>
            <person name="Lindquist E."/>
            <person name="Ling A."/>
            <person name="Lombard V."/>
            <person name="Lucas S."/>
            <person name="Lundell T."/>
            <person name="Martin R."/>
            <person name="McLaughlin D.J."/>
            <person name="Morgenstern I."/>
            <person name="Morin E."/>
            <person name="Murat C."/>
            <person name="Nagy L.G."/>
            <person name="Nolan M."/>
            <person name="Ohm R.A."/>
            <person name="Patyshakuliyeva A."/>
            <person name="Rokas A."/>
            <person name="Ruiz-Duenas F.J."/>
            <person name="Sabat G."/>
            <person name="Salamov A."/>
            <person name="Samejima M."/>
            <person name="Schmutz J."/>
            <person name="Slot J.C."/>
            <person name="St John F."/>
            <person name="Stenlid J."/>
            <person name="Sun H."/>
            <person name="Sun S."/>
            <person name="Syed K."/>
            <person name="Tsang A."/>
            <person name="Wiebenga A."/>
            <person name="Young D."/>
            <person name="Pisabarro A."/>
            <person name="Eastwood D.C."/>
            <person name="Martin F."/>
            <person name="Cullen D."/>
            <person name="Grigoriev I.V."/>
            <person name="Hibbett D.S."/>
        </authorList>
    </citation>
    <scope>NUCLEOTIDE SEQUENCE [LARGE SCALE GENOMIC DNA]</scope>
    <source>
        <strain evidence="3">TFB10046</strain>
    </source>
</reference>
<feature type="transmembrane region" description="Helical" evidence="1">
    <location>
        <begin position="40"/>
        <end position="60"/>
    </location>
</feature>